<organism evidence="2 3">
    <name type="scientific">Phialemonium thermophilum</name>
    <dbReference type="NCBI Taxonomy" id="223376"/>
    <lineage>
        <taxon>Eukaryota</taxon>
        <taxon>Fungi</taxon>
        <taxon>Dikarya</taxon>
        <taxon>Ascomycota</taxon>
        <taxon>Pezizomycotina</taxon>
        <taxon>Sordariomycetes</taxon>
        <taxon>Sordariomycetidae</taxon>
        <taxon>Cephalothecales</taxon>
        <taxon>Cephalothecaceae</taxon>
        <taxon>Phialemonium</taxon>
    </lineage>
</organism>
<dbReference type="EMBL" id="JAZHXJ010001269">
    <property type="protein sequence ID" value="KAL1845095.1"/>
    <property type="molecule type" value="Genomic_DNA"/>
</dbReference>
<evidence type="ECO:0000313" key="2">
    <source>
        <dbReference type="EMBL" id="KAL1845095.1"/>
    </source>
</evidence>
<evidence type="ECO:0000313" key="3">
    <source>
        <dbReference type="Proteomes" id="UP001586593"/>
    </source>
</evidence>
<dbReference type="Proteomes" id="UP001586593">
    <property type="component" value="Unassembled WGS sequence"/>
</dbReference>
<comment type="caution">
    <text evidence="2">The sequence shown here is derived from an EMBL/GenBank/DDBJ whole genome shotgun (WGS) entry which is preliminary data.</text>
</comment>
<gene>
    <name evidence="2" type="ORF">VTK73DRAFT_1149</name>
</gene>
<proteinExistence type="predicted"/>
<reference evidence="2 3" key="1">
    <citation type="journal article" date="2024" name="Commun. Biol.">
        <title>Comparative genomic analysis of thermophilic fungi reveals convergent evolutionary adaptations and gene losses.</title>
        <authorList>
            <person name="Steindorff A.S."/>
            <person name="Aguilar-Pontes M.V."/>
            <person name="Robinson A.J."/>
            <person name="Andreopoulos B."/>
            <person name="LaButti K."/>
            <person name="Kuo A."/>
            <person name="Mondo S."/>
            <person name="Riley R."/>
            <person name="Otillar R."/>
            <person name="Haridas S."/>
            <person name="Lipzen A."/>
            <person name="Grimwood J."/>
            <person name="Schmutz J."/>
            <person name="Clum A."/>
            <person name="Reid I.D."/>
            <person name="Moisan M.C."/>
            <person name="Butler G."/>
            <person name="Nguyen T.T.M."/>
            <person name="Dewar K."/>
            <person name="Conant G."/>
            <person name="Drula E."/>
            <person name="Henrissat B."/>
            <person name="Hansel C."/>
            <person name="Singer S."/>
            <person name="Hutchinson M.I."/>
            <person name="de Vries R.P."/>
            <person name="Natvig D.O."/>
            <person name="Powell A.J."/>
            <person name="Tsang A."/>
            <person name="Grigoriev I.V."/>
        </authorList>
    </citation>
    <scope>NUCLEOTIDE SEQUENCE [LARGE SCALE GENOMIC DNA]</scope>
    <source>
        <strain evidence="2 3">ATCC 24622</strain>
    </source>
</reference>
<keyword evidence="1" id="KW-0812">Transmembrane</keyword>
<keyword evidence="1" id="KW-1133">Transmembrane helix</keyword>
<evidence type="ECO:0000256" key="1">
    <source>
        <dbReference type="SAM" id="Phobius"/>
    </source>
</evidence>
<sequence>MTSLAATDSHGVLAIAGCGMAAWRARQVAPGEVSLPWRRGPTRRLSIHAQTCRLGHPKDPTRVCILCRHAINMSNIRELVPSTQARKETHALECHCLAIPSRAVGGKRKKVTPPSTVWRACVVDPDLLPHQRRSAVTQRIRSTQQGLSCESGCWLLVISFLVLGTMLLFSLSLRVANPVKSDPTYAATVPELFATVPELFTTRVGLAFRNSAPRPESALRFRLSHPACVPSSPLR</sequence>
<feature type="transmembrane region" description="Helical" evidence="1">
    <location>
        <begin position="154"/>
        <end position="173"/>
    </location>
</feature>
<keyword evidence="1" id="KW-0472">Membrane</keyword>
<protein>
    <submittedName>
        <fullName evidence="2">Uncharacterized protein</fullName>
    </submittedName>
</protein>
<accession>A0ABR3VTU8</accession>
<keyword evidence="3" id="KW-1185">Reference proteome</keyword>
<name>A0ABR3VTU8_9PEZI</name>